<name>A0A9P4UR11_9PEZI</name>
<sequence length="236" mass="25199">MRMRMRRSGSGSGSGSGSVRSQSIFASTSAFSSAVRCGCARPSASPSCARGIPEIASSCCRCRTSRCWLRSTLDLLLRLWPLASWPFSSLGLPLRCLPMHSMPDSTLCAFPPPLPVGCRIPSYSSIQRRGIHTAQYRPSTHKSPARSPRRATGHGAYVSYPARPVPDTLYRDPGCKSSAGDPTHAAQQSPCAAAAAARWRSSMGNPIEGTTTILSLLRARQHHPFVECSSPVGGSP</sequence>
<reference evidence="2" key="1">
    <citation type="journal article" date="2020" name="Stud. Mycol.">
        <title>101 Dothideomycetes genomes: a test case for predicting lifestyles and emergence of pathogens.</title>
        <authorList>
            <person name="Haridas S."/>
            <person name="Albert R."/>
            <person name="Binder M."/>
            <person name="Bloem J."/>
            <person name="Labutti K."/>
            <person name="Salamov A."/>
            <person name="Andreopoulos B."/>
            <person name="Baker S."/>
            <person name="Barry K."/>
            <person name="Bills G."/>
            <person name="Bluhm B."/>
            <person name="Cannon C."/>
            <person name="Castanera R."/>
            <person name="Culley D."/>
            <person name="Daum C."/>
            <person name="Ezra D."/>
            <person name="Gonzalez J."/>
            <person name="Henrissat B."/>
            <person name="Kuo A."/>
            <person name="Liang C."/>
            <person name="Lipzen A."/>
            <person name="Lutzoni F."/>
            <person name="Magnuson J."/>
            <person name="Mondo S."/>
            <person name="Nolan M."/>
            <person name="Ohm R."/>
            <person name="Pangilinan J."/>
            <person name="Park H.-J."/>
            <person name="Ramirez L."/>
            <person name="Alfaro M."/>
            <person name="Sun H."/>
            <person name="Tritt A."/>
            <person name="Yoshinaga Y."/>
            <person name="Zwiers L.-H."/>
            <person name="Turgeon B."/>
            <person name="Goodwin S."/>
            <person name="Spatafora J."/>
            <person name="Crous P."/>
            <person name="Grigoriev I."/>
        </authorList>
    </citation>
    <scope>NUCLEOTIDE SEQUENCE</scope>
    <source>
        <strain evidence="2">CBS 116435</strain>
    </source>
</reference>
<dbReference type="AlphaFoldDB" id="A0A9P4UR11"/>
<feature type="region of interest" description="Disordered" evidence="1">
    <location>
        <begin position="136"/>
        <end position="157"/>
    </location>
</feature>
<protein>
    <submittedName>
        <fullName evidence="2">Uncharacterized protein</fullName>
    </submittedName>
</protein>
<gene>
    <name evidence="2" type="ORF">K431DRAFT_97969</name>
</gene>
<evidence type="ECO:0000256" key="1">
    <source>
        <dbReference type="SAM" id="MobiDB-lite"/>
    </source>
</evidence>
<feature type="region of interest" description="Disordered" evidence="1">
    <location>
        <begin position="1"/>
        <end position="20"/>
    </location>
</feature>
<dbReference type="Proteomes" id="UP000799441">
    <property type="component" value="Unassembled WGS sequence"/>
</dbReference>
<dbReference type="EMBL" id="MU003768">
    <property type="protein sequence ID" value="KAF2725112.1"/>
    <property type="molecule type" value="Genomic_DNA"/>
</dbReference>
<comment type="caution">
    <text evidence="2">The sequence shown here is derived from an EMBL/GenBank/DDBJ whole genome shotgun (WGS) entry which is preliminary data.</text>
</comment>
<accession>A0A9P4UR11</accession>
<proteinExistence type="predicted"/>
<evidence type="ECO:0000313" key="2">
    <source>
        <dbReference type="EMBL" id="KAF2725112.1"/>
    </source>
</evidence>
<keyword evidence="3" id="KW-1185">Reference proteome</keyword>
<feature type="compositionally biased region" description="Basic residues" evidence="1">
    <location>
        <begin position="139"/>
        <end position="152"/>
    </location>
</feature>
<evidence type="ECO:0000313" key="3">
    <source>
        <dbReference type="Proteomes" id="UP000799441"/>
    </source>
</evidence>
<organism evidence="2 3">
    <name type="scientific">Polychaeton citri CBS 116435</name>
    <dbReference type="NCBI Taxonomy" id="1314669"/>
    <lineage>
        <taxon>Eukaryota</taxon>
        <taxon>Fungi</taxon>
        <taxon>Dikarya</taxon>
        <taxon>Ascomycota</taxon>
        <taxon>Pezizomycotina</taxon>
        <taxon>Dothideomycetes</taxon>
        <taxon>Dothideomycetidae</taxon>
        <taxon>Capnodiales</taxon>
        <taxon>Capnodiaceae</taxon>
        <taxon>Polychaeton</taxon>
    </lineage>
</organism>